<dbReference type="EMBL" id="BOOJ01000029">
    <property type="protein sequence ID" value="GIH92708.1"/>
    <property type="molecule type" value="Genomic_DNA"/>
</dbReference>
<accession>A0A8J3SEG5</accession>
<dbReference type="RefSeq" id="WP_204064917.1">
    <property type="nucleotide sequence ID" value="NZ_BOOJ01000029.1"/>
</dbReference>
<gene>
    <name evidence="2" type="ORF">Psi01_33380</name>
</gene>
<evidence type="ECO:0000313" key="2">
    <source>
        <dbReference type="EMBL" id="GIH92708.1"/>
    </source>
</evidence>
<sequence length="57" mass="6745">MASLISRIRSYLSTPQGRRNLEKAKTMARDPRNQQKVRQLISRFRGGQNRSVNRRPY</sequence>
<keyword evidence="3" id="KW-1185">Reference proteome</keyword>
<name>A0A8J3SEG5_9ACTN</name>
<evidence type="ECO:0000313" key="3">
    <source>
        <dbReference type="Proteomes" id="UP000619788"/>
    </source>
</evidence>
<dbReference type="AlphaFoldDB" id="A0A8J3SEG5"/>
<feature type="compositionally biased region" description="Basic and acidic residues" evidence="1">
    <location>
        <begin position="19"/>
        <end position="33"/>
    </location>
</feature>
<dbReference type="Proteomes" id="UP000619788">
    <property type="component" value="Unassembled WGS sequence"/>
</dbReference>
<comment type="caution">
    <text evidence="2">The sequence shown here is derived from an EMBL/GenBank/DDBJ whole genome shotgun (WGS) entry which is preliminary data.</text>
</comment>
<protein>
    <submittedName>
        <fullName evidence="2">Uncharacterized protein</fullName>
    </submittedName>
</protein>
<proteinExistence type="predicted"/>
<organism evidence="2 3">
    <name type="scientific">Planobispora siamensis</name>
    <dbReference type="NCBI Taxonomy" id="936338"/>
    <lineage>
        <taxon>Bacteria</taxon>
        <taxon>Bacillati</taxon>
        <taxon>Actinomycetota</taxon>
        <taxon>Actinomycetes</taxon>
        <taxon>Streptosporangiales</taxon>
        <taxon>Streptosporangiaceae</taxon>
        <taxon>Planobispora</taxon>
    </lineage>
</organism>
<reference evidence="2 3" key="1">
    <citation type="submission" date="2021-01" db="EMBL/GenBank/DDBJ databases">
        <title>Whole genome shotgun sequence of Planobispora siamensis NBRC 107568.</title>
        <authorList>
            <person name="Komaki H."/>
            <person name="Tamura T."/>
        </authorList>
    </citation>
    <scope>NUCLEOTIDE SEQUENCE [LARGE SCALE GENOMIC DNA]</scope>
    <source>
        <strain evidence="2 3">NBRC 107568</strain>
    </source>
</reference>
<feature type="region of interest" description="Disordered" evidence="1">
    <location>
        <begin position="1"/>
        <end position="57"/>
    </location>
</feature>
<evidence type="ECO:0000256" key="1">
    <source>
        <dbReference type="SAM" id="MobiDB-lite"/>
    </source>
</evidence>